<evidence type="ECO:0000256" key="1">
    <source>
        <dbReference type="ARBA" id="ARBA00004123"/>
    </source>
</evidence>
<dbReference type="AlphaFoldDB" id="A0AAN6F157"/>
<comment type="caution">
    <text evidence="3">The sequence shown here is derived from an EMBL/GenBank/DDBJ whole genome shotgun (WGS) entry which is preliminary data.</text>
</comment>
<evidence type="ECO:0000256" key="2">
    <source>
        <dbReference type="ARBA" id="ARBA00023242"/>
    </source>
</evidence>
<protein>
    <submittedName>
        <fullName evidence="3">Arginine metabolism regulation protein II</fullName>
    </submittedName>
</protein>
<dbReference type="PANTHER" id="PTHR37534:SF46">
    <property type="entry name" value="ZN(II)2CYS6 TRANSCRIPTION FACTOR (EUROFUNG)"/>
    <property type="match status" value="1"/>
</dbReference>
<gene>
    <name evidence="3" type="primary">ARG81_1</name>
    <name evidence="3" type="ORF">HRR80_002571</name>
</gene>
<organism evidence="3 4">
    <name type="scientific">Exophiala dermatitidis</name>
    <name type="common">Black yeast-like fungus</name>
    <name type="synonym">Wangiella dermatitidis</name>
    <dbReference type="NCBI Taxonomy" id="5970"/>
    <lineage>
        <taxon>Eukaryota</taxon>
        <taxon>Fungi</taxon>
        <taxon>Dikarya</taxon>
        <taxon>Ascomycota</taxon>
        <taxon>Pezizomycotina</taxon>
        <taxon>Eurotiomycetes</taxon>
        <taxon>Chaetothyriomycetidae</taxon>
        <taxon>Chaetothyriales</taxon>
        <taxon>Herpotrichiellaceae</taxon>
        <taxon>Exophiala</taxon>
    </lineage>
</organism>
<keyword evidence="2" id="KW-0539">Nucleus</keyword>
<comment type="subcellular location">
    <subcellularLocation>
        <location evidence="1">Nucleus</location>
    </subcellularLocation>
</comment>
<dbReference type="InterPro" id="IPR021858">
    <property type="entry name" value="Fun_TF"/>
</dbReference>
<dbReference type="Proteomes" id="UP001161757">
    <property type="component" value="Unassembled WGS sequence"/>
</dbReference>
<dbReference type="PANTHER" id="PTHR37534">
    <property type="entry name" value="TRANSCRIPTIONAL ACTIVATOR PROTEIN UGA3"/>
    <property type="match status" value="1"/>
</dbReference>
<reference evidence="3" key="1">
    <citation type="submission" date="2023-01" db="EMBL/GenBank/DDBJ databases">
        <title>Exophiala dermititidis isolated from Cystic Fibrosis Patient.</title>
        <authorList>
            <person name="Kurbessoian T."/>
            <person name="Crocker A."/>
            <person name="Murante D."/>
            <person name="Hogan D.A."/>
            <person name="Stajich J.E."/>
        </authorList>
    </citation>
    <scope>NUCLEOTIDE SEQUENCE</scope>
    <source>
        <strain evidence="3">Ex8</strain>
    </source>
</reference>
<proteinExistence type="predicted"/>
<accession>A0AAN6F157</accession>
<evidence type="ECO:0000313" key="3">
    <source>
        <dbReference type="EMBL" id="KAJ8994076.1"/>
    </source>
</evidence>
<name>A0AAN6F157_EXODE</name>
<dbReference type="EMBL" id="JAJGCB010000003">
    <property type="protein sequence ID" value="KAJ8994076.1"/>
    <property type="molecule type" value="Genomic_DNA"/>
</dbReference>
<evidence type="ECO:0000313" key="4">
    <source>
        <dbReference type="Proteomes" id="UP001161757"/>
    </source>
</evidence>
<dbReference type="Pfam" id="PF11951">
    <property type="entry name" value="Fungal_trans_2"/>
    <property type="match status" value="1"/>
</dbReference>
<sequence>MIPVDDDENPWKTTYPSLAVQTTRTSGAQALYHALLAQSAYHLANLKGAQHGAQERASAIRHYGIALHQLRQSLVEPSKDYTTVLAALYTIILAEHVFQGTASGWQGHIRGARAVVCNYLDQKPWGKSQEAYIVTQNFALSVLISGTVDDKFLVTRRADGVNELDGLLHDLMATPVFGYTIGGTPHILRALYQTRLLEARIKAKGDSNPAGPPDLDADMFGRVGEILQLSNLPLADKVDSYVEHREHSGVTVLPPMRNLTLLHLRLFNTAIISTSFASCFDVRLRRWLKTCSRSLRTPRPSVKCTTALCRCGQSSSQLQKLIHQRLKLWPGIVSTCP</sequence>
<dbReference type="GO" id="GO:0005634">
    <property type="term" value="C:nucleus"/>
    <property type="evidence" value="ECO:0007669"/>
    <property type="project" value="UniProtKB-SubCell"/>
</dbReference>